<dbReference type="InterPro" id="IPR029058">
    <property type="entry name" value="AB_hydrolase_fold"/>
</dbReference>
<dbReference type="AlphaFoldDB" id="A0A165H0K0"/>
<sequence>MPMSFAWSTAELGVLCPGDDPVCLYYGDTSPDRVSLEPYTTIIALHGTGFNSEIWNPWLQHIPTDVRLIAFNRRGFAGSSPVHQSTEVLPSNPEAYGRYVLDLLAFIKFVVEVLRVPSKSENGSGGIALLGWSKGCAFLTTLLTSLSTDDELPTSLSLPRKTIDPYLAITRSHVKSLVMFEPPGWTVGIPLRGPLFDESLPLADMASTFISGCLQTFPPQYIETVKLSIDDMWSTGHDLQCWNGATLEEREESATKGFDNIPPSIGVAVIYCAGTVIETCIAGAEWMINHCAGRPNTTSRVIPGGNHFVMATDPERFDDAVMSSIRELAASARHSTASAEHLFLSSHL</sequence>
<dbReference type="OrthoDB" id="3251587at2759"/>
<dbReference type="InParanoid" id="A0A165H0K0"/>
<evidence type="ECO:0000259" key="1">
    <source>
        <dbReference type="Pfam" id="PF12697"/>
    </source>
</evidence>
<proteinExistence type="predicted"/>
<reference evidence="2 3" key="1">
    <citation type="journal article" date="2016" name="Mol. Biol. Evol.">
        <title>Comparative Genomics of Early-Diverging Mushroom-Forming Fungi Provides Insights into the Origins of Lignocellulose Decay Capabilities.</title>
        <authorList>
            <person name="Nagy L.G."/>
            <person name="Riley R."/>
            <person name="Tritt A."/>
            <person name="Adam C."/>
            <person name="Daum C."/>
            <person name="Floudas D."/>
            <person name="Sun H."/>
            <person name="Yadav J.S."/>
            <person name="Pangilinan J."/>
            <person name="Larsson K.H."/>
            <person name="Matsuura K."/>
            <person name="Barry K."/>
            <person name="Labutti K."/>
            <person name="Kuo R."/>
            <person name="Ohm R.A."/>
            <person name="Bhattacharya S.S."/>
            <person name="Shirouzu T."/>
            <person name="Yoshinaga Y."/>
            <person name="Martin F.M."/>
            <person name="Grigoriev I.V."/>
            <person name="Hibbett D.S."/>
        </authorList>
    </citation>
    <scope>NUCLEOTIDE SEQUENCE [LARGE SCALE GENOMIC DNA]</scope>
    <source>
        <strain evidence="2 3">HHB12733</strain>
    </source>
</reference>
<dbReference type="Pfam" id="PF12697">
    <property type="entry name" value="Abhydrolase_6"/>
    <property type="match status" value="1"/>
</dbReference>
<gene>
    <name evidence="2" type="ORF">CALCODRAFT_494623</name>
</gene>
<keyword evidence="3" id="KW-1185">Reference proteome</keyword>
<name>A0A165H0K0_9BASI</name>
<dbReference type="GO" id="GO:0016020">
    <property type="term" value="C:membrane"/>
    <property type="evidence" value="ECO:0007669"/>
    <property type="project" value="TreeGrafter"/>
</dbReference>
<dbReference type="InterPro" id="IPR000073">
    <property type="entry name" value="AB_hydrolase_1"/>
</dbReference>
<dbReference type="PANTHER" id="PTHR43798">
    <property type="entry name" value="MONOACYLGLYCEROL LIPASE"/>
    <property type="match status" value="1"/>
</dbReference>
<dbReference type="Gene3D" id="3.40.50.1820">
    <property type="entry name" value="alpha/beta hydrolase"/>
    <property type="match status" value="1"/>
</dbReference>
<dbReference type="Proteomes" id="UP000076842">
    <property type="component" value="Unassembled WGS sequence"/>
</dbReference>
<dbReference type="GO" id="GO:0016787">
    <property type="term" value="F:hydrolase activity"/>
    <property type="evidence" value="ECO:0007669"/>
    <property type="project" value="UniProtKB-KW"/>
</dbReference>
<dbReference type="EMBL" id="KV423948">
    <property type="protein sequence ID" value="KZT58715.1"/>
    <property type="molecule type" value="Genomic_DNA"/>
</dbReference>
<feature type="domain" description="AB hydrolase-1" evidence="1">
    <location>
        <begin position="42"/>
        <end position="319"/>
    </location>
</feature>
<accession>A0A165H0K0</accession>
<dbReference type="SUPFAM" id="SSF53474">
    <property type="entry name" value="alpha/beta-Hydrolases"/>
    <property type="match status" value="1"/>
</dbReference>
<evidence type="ECO:0000313" key="2">
    <source>
        <dbReference type="EMBL" id="KZT58715.1"/>
    </source>
</evidence>
<dbReference type="PANTHER" id="PTHR43798:SF33">
    <property type="entry name" value="HYDROLASE, PUTATIVE (AFU_ORTHOLOGUE AFUA_2G14860)-RELATED"/>
    <property type="match status" value="1"/>
</dbReference>
<dbReference type="InterPro" id="IPR050266">
    <property type="entry name" value="AB_hydrolase_sf"/>
</dbReference>
<evidence type="ECO:0000313" key="3">
    <source>
        <dbReference type="Proteomes" id="UP000076842"/>
    </source>
</evidence>
<keyword evidence="2" id="KW-0378">Hydrolase</keyword>
<organism evidence="2 3">
    <name type="scientific">Calocera cornea HHB12733</name>
    <dbReference type="NCBI Taxonomy" id="1353952"/>
    <lineage>
        <taxon>Eukaryota</taxon>
        <taxon>Fungi</taxon>
        <taxon>Dikarya</taxon>
        <taxon>Basidiomycota</taxon>
        <taxon>Agaricomycotina</taxon>
        <taxon>Dacrymycetes</taxon>
        <taxon>Dacrymycetales</taxon>
        <taxon>Dacrymycetaceae</taxon>
        <taxon>Calocera</taxon>
    </lineage>
</organism>
<protein>
    <submittedName>
        <fullName evidence="2">Alpha/beta-hydrolase</fullName>
    </submittedName>
</protein>